<dbReference type="AlphaFoldDB" id="A0A2K9AZJ9"/>
<dbReference type="GO" id="GO:0005524">
    <property type="term" value="F:ATP binding"/>
    <property type="evidence" value="ECO:0007669"/>
    <property type="project" value="InterPro"/>
</dbReference>
<dbReference type="InterPro" id="IPR003593">
    <property type="entry name" value="AAA+_ATPase"/>
</dbReference>
<accession>A0A2K9AZJ9</accession>
<gene>
    <name evidence="3" type="ORF">BB215W447A_0432</name>
</gene>
<name>A0A2K9AZJ9_BIFBR</name>
<dbReference type="NCBIfam" id="NF038214">
    <property type="entry name" value="IS21_help_AAA"/>
    <property type="match status" value="1"/>
</dbReference>
<dbReference type="InterPro" id="IPR002611">
    <property type="entry name" value="IstB_ATP-bd"/>
</dbReference>
<evidence type="ECO:0000259" key="2">
    <source>
        <dbReference type="SMART" id="SM00382"/>
    </source>
</evidence>
<dbReference type="Pfam" id="PF01695">
    <property type="entry name" value="IstB_IS21"/>
    <property type="match status" value="1"/>
</dbReference>
<sequence length="168" mass="18781">MASFPADWGGEQLMDLGFVDRAEDLVLYGDVGCGKTHMAIATGMLACERGMPVRFFTASSLVMRLRRARDENRLDAELRAIGRARLLVIDELGYLPIDIDGARLLFQVVADSYEKRSVVSATNLEFGRWGEVFGDGDMAAAVIDRIVHHGRIVRFRGESYRNSHSLMR</sequence>
<dbReference type="PANTHER" id="PTHR30050">
    <property type="entry name" value="CHROMOSOMAL REPLICATION INITIATOR PROTEIN DNAA"/>
    <property type="match status" value="1"/>
</dbReference>
<dbReference type="CDD" id="cd00009">
    <property type="entry name" value="AAA"/>
    <property type="match status" value="1"/>
</dbReference>
<reference evidence="3 4" key="1">
    <citation type="submission" date="2017-05" db="EMBL/GenBank/DDBJ databases">
        <title>Comparative genomics and methylome analysis of the gut commensal Bifidobacterium breve.</title>
        <authorList>
            <person name="Bottacini F."/>
            <person name="Morrissey R."/>
            <person name="Roberts R.J."/>
            <person name="James K."/>
            <person name="van Breen J."/>
            <person name="Egan M."/>
            <person name="Lambert J."/>
            <person name="van Limpt K."/>
            <person name="Stanton C."/>
            <person name="Knol J."/>
            <person name="O' Connell Motherway M."/>
            <person name="van Sinderen D."/>
        </authorList>
    </citation>
    <scope>NUCLEOTIDE SEQUENCE [LARGE SCALE GENOMIC DNA]</scope>
    <source>
        <strain evidence="3 4">215W447a</strain>
    </source>
</reference>
<dbReference type="InterPro" id="IPR047661">
    <property type="entry name" value="IstB"/>
</dbReference>
<dbReference type="EMBL" id="CP021558">
    <property type="protein sequence ID" value="AUE02462.1"/>
    <property type="molecule type" value="Genomic_DNA"/>
</dbReference>
<dbReference type="SMART" id="SM00382">
    <property type="entry name" value="AAA"/>
    <property type="match status" value="1"/>
</dbReference>
<dbReference type="Gene3D" id="3.40.50.300">
    <property type="entry name" value="P-loop containing nucleotide triphosphate hydrolases"/>
    <property type="match status" value="1"/>
</dbReference>
<proteinExistence type="inferred from homology"/>
<evidence type="ECO:0000313" key="3">
    <source>
        <dbReference type="EMBL" id="AUE02462.1"/>
    </source>
</evidence>
<dbReference type="InterPro" id="IPR027417">
    <property type="entry name" value="P-loop_NTPase"/>
</dbReference>
<dbReference type="GO" id="GO:0006260">
    <property type="term" value="P:DNA replication"/>
    <property type="evidence" value="ECO:0007669"/>
    <property type="project" value="TreeGrafter"/>
</dbReference>
<comment type="similarity">
    <text evidence="1">Belongs to the IS21/IS1162 putative ATP-binding protein family.</text>
</comment>
<evidence type="ECO:0000256" key="1">
    <source>
        <dbReference type="ARBA" id="ARBA00008059"/>
    </source>
</evidence>
<dbReference type="SUPFAM" id="SSF52540">
    <property type="entry name" value="P-loop containing nucleoside triphosphate hydrolases"/>
    <property type="match status" value="1"/>
</dbReference>
<dbReference type="Proteomes" id="UP000232491">
    <property type="component" value="Chromosome"/>
</dbReference>
<feature type="domain" description="AAA+ ATPase" evidence="2">
    <location>
        <begin position="21"/>
        <end position="153"/>
    </location>
</feature>
<organism evidence="3 4">
    <name type="scientific">Bifidobacterium breve</name>
    <dbReference type="NCBI Taxonomy" id="1685"/>
    <lineage>
        <taxon>Bacteria</taxon>
        <taxon>Bacillati</taxon>
        <taxon>Actinomycetota</taxon>
        <taxon>Actinomycetes</taxon>
        <taxon>Bifidobacteriales</taxon>
        <taxon>Bifidobacteriaceae</taxon>
        <taxon>Bifidobacterium</taxon>
    </lineage>
</organism>
<evidence type="ECO:0000313" key="4">
    <source>
        <dbReference type="Proteomes" id="UP000232491"/>
    </source>
</evidence>
<dbReference type="PANTHER" id="PTHR30050:SF4">
    <property type="entry name" value="ATP-BINDING PROTEIN RV3427C IN INSERTION SEQUENCE-RELATED"/>
    <property type="match status" value="1"/>
</dbReference>
<protein>
    <submittedName>
        <fullName evidence="3">Insertion element membrane protein</fullName>
    </submittedName>
</protein>